<accession>A0A428UDH4</accession>
<reference evidence="1 2" key="1">
    <citation type="submission" date="2017-06" db="EMBL/GenBank/DDBJ databases">
        <title>Comparative genomic analysis of Ambrosia Fusariam Clade fungi.</title>
        <authorList>
            <person name="Stajich J.E."/>
            <person name="Carrillo J."/>
            <person name="Kijimoto T."/>
            <person name="Eskalen A."/>
            <person name="O'Donnell K."/>
            <person name="Kasson M."/>
        </authorList>
    </citation>
    <scope>NUCLEOTIDE SEQUENCE [LARGE SCALE GENOMIC DNA]</scope>
    <source>
        <strain evidence="1 2">NRRL62579</strain>
    </source>
</reference>
<dbReference type="EMBL" id="NKCK01000014">
    <property type="protein sequence ID" value="RSM12348.1"/>
    <property type="molecule type" value="Genomic_DNA"/>
</dbReference>
<comment type="caution">
    <text evidence="1">The sequence shown here is derived from an EMBL/GenBank/DDBJ whole genome shotgun (WGS) entry which is preliminary data.</text>
</comment>
<proteinExistence type="predicted"/>
<evidence type="ECO:0000313" key="1">
    <source>
        <dbReference type="EMBL" id="RSM12348.1"/>
    </source>
</evidence>
<dbReference type="AlphaFoldDB" id="A0A428UDH4"/>
<organism evidence="1 2">
    <name type="scientific">Fusarium oligoseptatum</name>
    <dbReference type="NCBI Taxonomy" id="2604345"/>
    <lineage>
        <taxon>Eukaryota</taxon>
        <taxon>Fungi</taxon>
        <taxon>Dikarya</taxon>
        <taxon>Ascomycota</taxon>
        <taxon>Pezizomycotina</taxon>
        <taxon>Sordariomycetes</taxon>
        <taxon>Hypocreomycetidae</taxon>
        <taxon>Hypocreales</taxon>
        <taxon>Nectriaceae</taxon>
        <taxon>Fusarium</taxon>
        <taxon>Fusarium solani species complex</taxon>
    </lineage>
</organism>
<sequence>MSKLTTILSDSLLLALKNIAWFINCLWYFDETSYKKPSVQGDQMFTQILPIHYSNGDILRKYLDRKFPGQSYTASMRNNNWTIEVPRRLTQAEIDELNEEMRVHFHGY</sequence>
<gene>
    <name evidence="1" type="ORF">CEP52_002468</name>
</gene>
<dbReference type="Proteomes" id="UP000287144">
    <property type="component" value="Unassembled WGS sequence"/>
</dbReference>
<evidence type="ECO:0000313" key="2">
    <source>
        <dbReference type="Proteomes" id="UP000287144"/>
    </source>
</evidence>
<name>A0A428UDH4_9HYPO</name>
<protein>
    <submittedName>
        <fullName evidence="1">Uncharacterized protein</fullName>
    </submittedName>
</protein>
<keyword evidence="2" id="KW-1185">Reference proteome</keyword>